<proteinExistence type="predicted"/>
<dbReference type="SFLD" id="SFLDG00180">
    <property type="entry name" value="muconate_cycloisomerase"/>
    <property type="match status" value="1"/>
</dbReference>
<dbReference type="SFLD" id="SFLDF00009">
    <property type="entry name" value="o-succinylbenzoate_synthase"/>
    <property type="match status" value="1"/>
</dbReference>
<accession>C7LY01</accession>
<dbReference type="SMART" id="SM00922">
    <property type="entry name" value="MR_MLE"/>
    <property type="match status" value="1"/>
</dbReference>
<evidence type="ECO:0000256" key="4">
    <source>
        <dbReference type="NCBIfam" id="TIGR01928"/>
    </source>
</evidence>
<evidence type="ECO:0000259" key="5">
    <source>
        <dbReference type="SMART" id="SM00922"/>
    </source>
</evidence>
<dbReference type="InterPro" id="IPR036849">
    <property type="entry name" value="Enolase-like_C_sf"/>
</dbReference>
<dbReference type="InterPro" id="IPR013342">
    <property type="entry name" value="Mandelate_racemase_C"/>
</dbReference>
<dbReference type="Gene3D" id="3.20.20.120">
    <property type="entry name" value="Enolase-like C-terminal domain"/>
    <property type="match status" value="1"/>
</dbReference>
<dbReference type="KEGG" id="afo:Afer_0655"/>
<evidence type="ECO:0000256" key="3">
    <source>
        <dbReference type="ARBA" id="ARBA00029491"/>
    </source>
</evidence>
<dbReference type="SUPFAM" id="SSF51604">
    <property type="entry name" value="Enolase C-terminal domain-like"/>
    <property type="match status" value="1"/>
</dbReference>
<dbReference type="InterPro" id="IPR010197">
    <property type="entry name" value="OSBS/NAAAR"/>
</dbReference>
<dbReference type="PANTHER" id="PTHR48073">
    <property type="entry name" value="O-SUCCINYLBENZOATE SYNTHASE-RELATED"/>
    <property type="match status" value="1"/>
</dbReference>
<dbReference type="InterPro" id="IPR013341">
    <property type="entry name" value="Mandelate_racemase_N_dom"/>
</dbReference>
<dbReference type="GO" id="GO:0016854">
    <property type="term" value="F:racemase and epimerase activity"/>
    <property type="evidence" value="ECO:0007669"/>
    <property type="project" value="UniProtKB-ARBA"/>
</dbReference>
<dbReference type="GO" id="GO:0009234">
    <property type="term" value="P:menaquinone biosynthetic process"/>
    <property type="evidence" value="ECO:0007669"/>
    <property type="project" value="UniProtKB-UniRule"/>
</dbReference>
<dbReference type="SUPFAM" id="SSF54826">
    <property type="entry name" value="Enolase N-terminal domain-like"/>
    <property type="match status" value="1"/>
</dbReference>
<dbReference type="RefSeq" id="WP_015798104.1">
    <property type="nucleotide sequence ID" value="NC_013124.1"/>
</dbReference>
<reference evidence="6 7" key="1">
    <citation type="journal article" date="2009" name="Stand. Genomic Sci.">
        <title>Complete genome sequence of Acidimicrobium ferrooxidans type strain (ICP).</title>
        <authorList>
            <person name="Clum A."/>
            <person name="Nolan M."/>
            <person name="Lang E."/>
            <person name="Glavina Del Rio T."/>
            <person name="Tice H."/>
            <person name="Copeland A."/>
            <person name="Cheng J.F."/>
            <person name="Lucas S."/>
            <person name="Chen F."/>
            <person name="Bruce D."/>
            <person name="Goodwin L."/>
            <person name="Pitluck S."/>
            <person name="Ivanova N."/>
            <person name="Mavrommatis K."/>
            <person name="Mikhailova N."/>
            <person name="Pati A."/>
            <person name="Chen A."/>
            <person name="Palaniappan K."/>
            <person name="Goker M."/>
            <person name="Spring S."/>
            <person name="Land M."/>
            <person name="Hauser L."/>
            <person name="Chang Y.J."/>
            <person name="Jeffries C.C."/>
            <person name="Chain P."/>
            <person name="Bristow J."/>
            <person name="Eisen J.A."/>
            <person name="Markowitz V."/>
            <person name="Hugenholtz P."/>
            <person name="Kyrpides N.C."/>
            <person name="Klenk H.P."/>
            <person name="Lapidus A."/>
        </authorList>
    </citation>
    <scope>NUCLEOTIDE SEQUENCE [LARGE SCALE GENOMIC DNA]</scope>
    <source>
        <strain evidence="7">DSM 10331 / JCM 15462 / NBRC 103882 / ICP</strain>
    </source>
</reference>
<organism evidence="6 7">
    <name type="scientific">Acidimicrobium ferrooxidans (strain DSM 10331 / JCM 15462 / NBRC 103882 / ICP)</name>
    <dbReference type="NCBI Taxonomy" id="525909"/>
    <lineage>
        <taxon>Bacteria</taxon>
        <taxon>Bacillati</taxon>
        <taxon>Actinomycetota</taxon>
        <taxon>Acidimicrobiia</taxon>
        <taxon>Acidimicrobiales</taxon>
        <taxon>Acidimicrobiaceae</taxon>
        <taxon>Acidimicrobium</taxon>
    </lineage>
</organism>
<evidence type="ECO:0000256" key="1">
    <source>
        <dbReference type="ARBA" id="ARBA00001968"/>
    </source>
</evidence>
<dbReference type="Pfam" id="PF13378">
    <property type="entry name" value="MR_MLE_C"/>
    <property type="match status" value="1"/>
</dbReference>
<dbReference type="eggNOG" id="COG4948">
    <property type="taxonomic scope" value="Bacteria"/>
</dbReference>
<dbReference type="EMBL" id="CP001631">
    <property type="protein sequence ID" value="ACU53609.1"/>
    <property type="molecule type" value="Genomic_DNA"/>
</dbReference>
<dbReference type="GO" id="GO:0046872">
    <property type="term" value="F:metal ion binding"/>
    <property type="evidence" value="ECO:0007669"/>
    <property type="project" value="UniProtKB-KW"/>
</dbReference>
<evidence type="ECO:0000313" key="7">
    <source>
        <dbReference type="Proteomes" id="UP000000771"/>
    </source>
</evidence>
<evidence type="ECO:0000256" key="2">
    <source>
        <dbReference type="ARBA" id="ARBA00022723"/>
    </source>
</evidence>
<protein>
    <recommendedName>
        <fullName evidence="3 4">o-succinylbenzoate synthase</fullName>
        <ecNumber evidence="3 4">4.2.1.113</ecNumber>
    </recommendedName>
</protein>
<dbReference type="UniPathway" id="UPA00079"/>
<keyword evidence="7" id="KW-1185">Reference proteome</keyword>
<dbReference type="EC" id="4.2.1.113" evidence="3 4"/>
<evidence type="ECO:0000313" key="6">
    <source>
        <dbReference type="EMBL" id="ACU53609.1"/>
    </source>
</evidence>
<dbReference type="Gene3D" id="3.30.390.10">
    <property type="entry name" value="Enolase-like, N-terminal domain"/>
    <property type="match status" value="1"/>
</dbReference>
<dbReference type="Proteomes" id="UP000000771">
    <property type="component" value="Chromosome"/>
</dbReference>
<dbReference type="OrthoDB" id="9774531at2"/>
<dbReference type="HOGENOM" id="CLU_030273_4_4_11"/>
<dbReference type="InterPro" id="IPR029017">
    <property type="entry name" value="Enolase-like_N"/>
</dbReference>
<name>C7LY01_ACIFD</name>
<dbReference type="Pfam" id="PF02746">
    <property type="entry name" value="MR_MLE_N"/>
    <property type="match status" value="1"/>
</dbReference>
<dbReference type="InterPro" id="IPR029065">
    <property type="entry name" value="Enolase_C-like"/>
</dbReference>
<dbReference type="NCBIfam" id="TIGR01928">
    <property type="entry name" value="menC_lowGC_arch"/>
    <property type="match status" value="1"/>
</dbReference>
<dbReference type="STRING" id="525909.Afer_0655"/>
<comment type="cofactor">
    <cofactor evidence="1">
        <name>a divalent metal cation</name>
        <dbReference type="ChEBI" id="CHEBI:60240"/>
    </cofactor>
</comment>
<dbReference type="UniPathway" id="UPA01057">
    <property type="reaction ID" value="UER00165"/>
</dbReference>
<gene>
    <name evidence="6" type="ordered locus">Afer_0655</name>
</gene>
<dbReference type="GO" id="GO:0043748">
    <property type="term" value="F:O-succinylbenzoate synthase activity"/>
    <property type="evidence" value="ECO:0007669"/>
    <property type="project" value="UniProtKB-EC"/>
</dbReference>
<feature type="domain" description="Mandelate racemase/muconate lactonizing enzyme C-terminal" evidence="5">
    <location>
        <begin position="137"/>
        <end position="230"/>
    </location>
</feature>
<sequence length="377" mass="40072">MSEGLRIWRVSLERDPHRSAHGVVHVGARVLVELVDDEGVHGLGELAALEEPTYDSETLATELLALERFLAPRLERVRPEAVARSVHTIRGHRAARAALSQAAHDLAARRAGRPLWALLGGRDDPVPTGIALGIDEPDAVLGAIERAIAAGYRRIKLKIERDTSLGLLAEARTLTPTTIDLVADANGAFDDPSDPTLSAIDRLGFSLLEQPIDPDDPVAVAQFARSALTPVCLDESLRGPGDLTTMLALGARVTLNLKLARLGGWEPTLAILARARSEGLDALVGGMYETAVGRAHAVALASLPGVDRPGDLAPSSHYGADEPTTPLEATDGAFRLWTEAGIGRDLVRGELLFERTFAHGTTSDDSPGSTSMISPIR</sequence>
<keyword evidence="2" id="KW-0479">Metal-binding</keyword>
<dbReference type="AlphaFoldDB" id="C7LY01"/>
<dbReference type="SFLD" id="SFLDS00001">
    <property type="entry name" value="Enolase"/>
    <property type="match status" value="1"/>
</dbReference>